<evidence type="ECO:0000313" key="2">
    <source>
        <dbReference type="EMBL" id="TWE10180.1"/>
    </source>
</evidence>
<feature type="transmembrane region" description="Helical" evidence="1">
    <location>
        <begin position="132"/>
        <end position="154"/>
    </location>
</feature>
<organism evidence="2 3">
    <name type="scientific">Rudaeicoccus suwonensis</name>
    <dbReference type="NCBI Taxonomy" id="657409"/>
    <lineage>
        <taxon>Bacteria</taxon>
        <taxon>Bacillati</taxon>
        <taxon>Actinomycetota</taxon>
        <taxon>Actinomycetes</taxon>
        <taxon>Micrococcales</taxon>
        <taxon>Dermacoccaceae</taxon>
        <taxon>Rudaeicoccus</taxon>
    </lineage>
</organism>
<dbReference type="RefSeq" id="WP_246104642.1">
    <property type="nucleotide sequence ID" value="NZ_VIVQ01000002.1"/>
</dbReference>
<feature type="transmembrane region" description="Helical" evidence="1">
    <location>
        <begin position="303"/>
        <end position="326"/>
    </location>
</feature>
<evidence type="ECO:0000256" key="1">
    <source>
        <dbReference type="SAM" id="Phobius"/>
    </source>
</evidence>
<proteinExistence type="predicted"/>
<dbReference type="Proteomes" id="UP000318297">
    <property type="component" value="Unassembled WGS sequence"/>
</dbReference>
<gene>
    <name evidence="2" type="ORF">BKA23_2532</name>
</gene>
<evidence type="ECO:0000313" key="3">
    <source>
        <dbReference type="Proteomes" id="UP000318297"/>
    </source>
</evidence>
<feature type="transmembrane region" description="Helical" evidence="1">
    <location>
        <begin position="367"/>
        <end position="389"/>
    </location>
</feature>
<feature type="transmembrane region" description="Helical" evidence="1">
    <location>
        <begin position="228"/>
        <end position="248"/>
    </location>
</feature>
<accession>A0A561E3K3</accession>
<keyword evidence="3" id="KW-1185">Reference proteome</keyword>
<feature type="transmembrane region" description="Helical" evidence="1">
    <location>
        <begin position="174"/>
        <end position="207"/>
    </location>
</feature>
<dbReference type="EMBL" id="VIVQ01000002">
    <property type="protein sequence ID" value="TWE10180.1"/>
    <property type="molecule type" value="Genomic_DNA"/>
</dbReference>
<dbReference type="PANTHER" id="PTHR36840:SF1">
    <property type="entry name" value="BLL5714 PROTEIN"/>
    <property type="match status" value="1"/>
</dbReference>
<feature type="transmembrane region" description="Helical" evidence="1">
    <location>
        <begin position="99"/>
        <end position="120"/>
    </location>
</feature>
<comment type="caution">
    <text evidence="2">The sequence shown here is derived from an EMBL/GenBank/DDBJ whole genome shotgun (WGS) entry which is preliminary data.</text>
</comment>
<feature type="transmembrane region" description="Helical" evidence="1">
    <location>
        <begin position="260"/>
        <end position="282"/>
    </location>
</feature>
<feature type="transmembrane region" description="Helical" evidence="1">
    <location>
        <begin position="332"/>
        <end position="355"/>
    </location>
</feature>
<name>A0A561E3K3_9MICO</name>
<dbReference type="PANTHER" id="PTHR36840">
    <property type="entry name" value="BLL5714 PROTEIN"/>
    <property type="match status" value="1"/>
</dbReference>
<keyword evidence="1" id="KW-1133">Transmembrane helix</keyword>
<dbReference type="InterPro" id="IPR010640">
    <property type="entry name" value="Low_temperature_requirement_A"/>
</dbReference>
<dbReference type="Pfam" id="PF06772">
    <property type="entry name" value="LtrA"/>
    <property type="match status" value="1"/>
</dbReference>
<protein>
    <submittedName>
        <fullName evidence="2">Low temperature requirement protein LtrA</fullName>
    </submittedName>
</protein>
<reference evidence="2 3" key="1">
    <citation type="submission" date="2019-06" db="EMBL/GenBank/DDBJ databases">
        <title>Sequencing the genomes of 1000 actinobacteria strains.</title>
        <authorList>
            <person name="Klenk H.-P."/>
        </authorList>
    </citation>
    <scope>NUCLEOTIDE SEQUENCE [LARGE SCALE GENOMIC DNA]</scope>
    <source>
        <strain evidence="2 3">DSM 19560</strain>
    </source>
</reference>
<sequence>MAPHQTPAEAASRSGLAHAVVRMTGRDPKEEGRVSTPLELLFDLTFVVAVGTAADKFAELLSEGHVGGALLGFGLAMFAISVAWINFTWFASAFDTDDWVYRIFTMGQMIGVVVFALGLPSMFHSIEQGGHLDMRAIVLGYVVMRVAMSGQWWRAARQSPAYRTVCMANIRWVLLLQIGWVVLALLHIGLVTAFIGAVVLGALELLLPVFAQGHADGTPWHPHHIAERYGLFAIITLGEGVVGTIASSQGLLGGDNGTHWTWNAVAVVVCGVGLTFGMWWVYFATPFGELLELRPRRGYLFGYGHILVFVAIAATGAGLHVAGLYLEHESALHRVAVVLSIAIPVGGFLLLVYGLHTLLFSYADKVHVLLIALTGAVLALAVVLAAAGVPTAVCLLVITVAPFVSVVGAETVGHNHQKVMFAALEGND</sequence>
<dbReference type="AlphaFoldDB" id="A0A561E3K3"/>
<feature type="transmembrane region" description="Helical" evidence="1">
    <location>
        <begin position="395"/>
        <end position="413"/>
    </location>
</feature>
<keyword evidence="1" id="KW-0472">Membrane</keyword>
<feature type="transmembrane region" description="Helical" evidence="1">
    <location>
        <begin position="66"/>
        <end position="87"/>
    </location>
</feature>
<keyword evidence="1" id="KW-0812">Transmembrane</keyword>